<proteinExistence type="predicted"/>
<keyword evidence="2" id="KW-1185">Reference proteome</keyword>
<name>A0ABW9VSW8_9BURK</name>
<dbReference type="RefSeq" id="WP_161041418.1">
    <property type="nucleotide sequence ID" value="NZ_WWCM01000039.1"/>
</dbReference>
<gene>
    <name evidence="1" type="ORF">GTP27_23010</name>
</gene>
<protein>
    <submittedName>
        <fullName evidence="1">Uncharacterized protein</fullName>
    </submittedName>
</protein>
<accession>A0ABW9VSW8</accession>
<dbReference type="Proteomes" id="UP000478090">
    <property type="component" value="Unassembled WGS sequence"/>
</dbReference>
<evidence type="ECO:0000313" key="2">
    <source>
        <dbReference type="Proteomes" id="UP000478090"/>
    </source>
</evidence>
<sequence length="226" mass="26116">MDTEDKLRTAVQALQPDSRMMSRISADDGTIRNRTLEDQYEIISRFVLVATTPESVRVHFETAKNLYLYAWFVYRFYMVAEHYVFSTLEMALRGRLHAHFTQKQIKRPPGLAELLSMAATLGYLDNAKLPSREARALEMAQNRFSHEITARMMRDGVTSMTVDYSSVQPTEEDLAFDWIGHFAAHLPLQRNMHAHGSDHLYPNVLWTFEIVAELINQLYEDTKDAP</sequence>
<comment type="caution">
    <text evidence="1">The sequence shown here is derived from an EMBL/GenBank/DDBJ whole genome shotgun (WGS) entry which is preliminary data.</text>
</comment>
<evidence type="ECO:0000313" key="1">
    <source>
        <dbReference type="EMBL" id="MYM42171.1"/>
    </source>
</evidence>
<dbReference type="EMBL" id="WWCM01000039">
    <property type="protein sequence ID" value="MYM42171.1"/>
    <property type="molecule type" value="Genomic_DNA"/>
</dbReference>
<reference evidence="1 2" key="1">
    <citation type="submission" date="2019-12" db="EMBL/GenBank/DDBJ databases">
        <title>Novel species isolated from a subtropical stream in China.</title>
        <authorList>
            <person name="Lu H."/>
        </authorList>
    </citation>
    <scope>NUCLEOTIDE SEQUENCE [LARGE SCALE GENOMIC DNA]</scope>
    <source>
        <strain evidence="1 2">CY13W</strain>
    </source>
</reference>
<organism evidence="1 2">
    <name type="scientific">Duganella qianjiadongensis</name>
    <dbReference type="NCBI Taxonomy" id="2692176"/>
    <lineage>
        <taxon>Bacteria</taxon>
        <taxon>Pseudomonadati</taxon>
        <taxon>Pseudomonadota</taxon>
        <taxon>Betaproteobacteria</taxon>
        <taxon>Burkholderiales</taxon>
        <taxon>Oxalobacteraceae</taxon>
        <taxon>Telluria group</taxon>
        <taxon>Duganella</taxon>
    </lineage>
</organism>